<dbReference type="Proteomes" id="UP000825935">
    <property type="component" value="Chromosome 2"/>
</dbReference>
<name>A0A8T2VB48_CERRI</name>
<proteinExistence type="predicted"/>
<evidence type="ECO:0000313" key="2">
    <source>
        <dbReference type="Proteomes" id="UP000825935"/>
    </source>
</evidence>
<sequence length="59" mass="6523">MHLGLGSLLALKTTTLLVLRRLSRKETSFTLIIHEIVEDDPEVLTALVDMTCVSPKCIS</sequence>
<comment type="caution">
    <text evidence="1">The sequence shown here is derived from an EMBL/GenBank/DDBJ whole genome shotgun (WGS) entry which is preliminary data.</text>
</comment>
<keyword evidence="2" id="KW-1185">Reference proteome</keyword>
<organism evidence="1 2">
    <name type="scientific">Ceratopteris richardii</name>
    <name type="common">Triangle waterfern</name>
    <dbReference type="NCBI Taxonomy" id="49495"/>
    <lineage>
        <taxon>Eukaryota</taxon>
        <taxon>Viridiplantae</taxon>
        <taxon>Streptophyta</taxon>
        <taxon>Embryophyta</taxon>
        <taxon>Tracheophyta</taxon>
        <taxon>Polypodiopsida</taxon>
        <taxon>Polypodiidae</taxon>
        <taxon>Polypodiales</taxon>
        <taxon>Pteridineae</taxon>
        <taxon>Pteridaceae</taxon>
        <taxon>Parkerioideae</taxon>
        <taxon>Ceratopteris</taxon>
    </lineage>
</organism>
<reference evidence="1" key="1">
    <citation type="submission" date="2021-08" db="EMBL/GenBank/DDBJ databases">
        <title>WGS assembly of Ceratopteris richardii.</title>
        <authorList>
            <person name="Marchant D.B."/>
            <person name="Chen G."/>
            <person name="Jenkins J."/>
            <person name="Shu S."/>
            <person name="Leebens-Mack J."/>
            <person name="Grimwood J."/>
            <person name="Schmutz J."/>
            <person name="Soltis P."/>
            <person name="Soltis D."/>
            <person name="Chen Z.-H."/>
        </authorList>
    </citation>
    <scope>NUCLEOTIDE SEQUENCE</scope>
    <source>
        <strain evidence="1">Whitten #5841</strain>
        <tissue evidence="1">Leaf</tissue>
    </source>
</reference>
<gene>
    <name evidence="1" type="ORF">KP509_02G024200</name>
</gene>
<evidence type="ECO:0000313" key="1">
    <source>
        <dbReference type="EMBL" id="KAH7443184.1"/>
    </source>
</evidence>
<protein>
    <submittedName>
        <fullName evidence="1">Uncharacterized protein</fullName>
    </submittedName>
</protein>
<dbReference type="AlphaFoldDB" id="A0A8T2VB48"/>
<accession>A0A8T2VB48</accession>
<dbReference type="EMBL" id="CM035407">
    <property type="protein sequence ID" value="KAH7443184.1"/>
    <property type="molecule type" value="Genomic_DNA"/>
</dbReference>